<dbReference type="AlphaFoldDB" id="A0A382T422"/>
<dbReference type="Gene3D" id="3.40.50.10490">
    <property type="entry name" value="Glucose-6-phosphate isomerase like protein, domain 1"/>
    <property type="match status" value="1"/>
</dbReference>
<evidence type="ECO:0000313" key="2">
    <source>
        <dbReference type="EMBL" id="SVD16920.1"/>
    </source>
</evidence>
<evidence type="ECO:0000259" key="1">
    <source>
        <dbReference type="PROSITE" id="PS51464"/>
    </source>
</evidence>
<dbReference type="Pfam" id="PF13580">
    <property type="entry name" value="SIS_2"/>
    <property type="match status" value="1"/>
</dbReference>
<gene>
    <name evidence="2" type="ORF">METZ01_LOCUS369774</name>
</gene>
<dbReference type="InterPro" id="IPR035461">
    <property type="entry name" value="GmhA/DiaA"/>
</dbReference>
<name>A0A382T422_9ZZZZ</name>
<protein>
    <recommendedName>
        <fullName evidence="1">SIS domain-containing protein</fullName>
    </recommendedName>
</protein>
<feature type="domain" description="SIS" evidence="1">
    <location>
        <begin position="36"/>
        <end position="172"/>
    </location>
</feature>
<organism evidence="2">
    <name type="scientific">marine metagenome</name>
    <dbReference type="NCBI Taxonomy" id="408172"/>
    <lineage>
        <taxon>unclassified sequences</taxon>
        <taxon>metagenomes</taxon>
        <taxon>ecological metagenomes</taxon>
    </lineage>
</organism>
<dbReference type="InterPro" id="IPR050099">
    <property type="entry name" value="SIS_GmhA/DiaA_subfam"/>
</dbReference>
<proteinExistence type="predicted"/>
<reference evidence="2" key="1">
    <citation type="submission" date="2018-05" db="EMBL/GenBank/DDBJ databases">
        <authorList>
            <person name="Lanie J.A."/>
            <person name="Ng W.-L."/>
            <person name="Kazmierczak K.M."/>
            <person name="Andrzejewski T.M."/>
            <person name="Davidsen T.M."/>
            <person name="Wayne K.J."/>
            <person name="Tettelin H."/>
            <person name="Glass J.I."/>
            <person name="Rusch D."/>
            <person name="Podicherti R."/>
            <person name="Tsui H.-C.T."/>
            <person name="Winkler M.E."/>
        </authorList>
    </citation>
    <scope>NUCLEOTIDE SEQUENCE</scope>
</reference>
<dbReference type="InterPro" id="IPR001347">
    <property type="entry name" value="SIS_dom"/>
</dbReference>
<sequence length="172" mass="18440">MSKIRYAIQDYFQQSSDVISSLSSELESIERIASEIHESNKNGGKVLIAGNGGSCADAEHFAGELLCTFKARNRDPIGAVHLANNSSAITAWTNDFEFNSYFTRQVEALGNKGDILFLITTGGGNRDNGASMNLVYAAEKARELGLKIITIAGKGGGILKDFSDISITVKSN</sequence>
<dbReference type="GO" id="GO:0097367">
    <property type="term" value="F:carbohydrate derivative binding"/>
    <property type="evidence" value="ECO:0007669"/>
    <property type="project" value="InterPro"/>
</dbReference>
<feature type="non-terminal residue" evidence="2">
    <location>
        <position position="172"/>
    </location>
</feature>
<accession>A0A382T422</accession>
<dbReference type="InterPro" id="IPR046348">
    <property type="entry name" value="SIS_dom_sf"/>
</dbReference>
<dbReference type="CDD" id="cd05006">
    <property type="entry name" value="SIS_GmhA"/>
    <property type="match status" value="1"/>
</dbReference>
<dbReference type="EMBL" id="UINC01133787">
    <property type="protein sequence ID" value="SVD16920.1"/>
    <property type="molecule type" value="Genomic_DNA"/>
</dbReference>
<dbReference type="PROSITE" id="PS51464">
    <property type="entry name" value="SIS"/>
    <property type="match status" value="1"/>
</dbReference>
<dbReference type="SUPFAM" id="SSF53697">
    <property type="entry name" value="SIS domain"/>
    <property type="match status" value="1"/>
</dbReference>
<dbReference type="GO" id="GO:1901135">
    <property type="term" value="P:carbohydrate derivative metabolic process"/>
    <property type="evidence" value="ECO:0007669"/>
    <property type="project" value="InterPro"/>
</dbReference>
<dbReference type="PANTHER" id="PTHR30390">
    <property type="entry name" value="SEDOHEPTULOSE 7-PHOSPHATE ISOMERASE / DNAA INITIATOR-ASSOCIATING FACTOR FOR REPLICATION INITIATION"/>
    <property type="match status" value="1"/>
</dbReference>